<comment type="subunit">
    <text evidence="9">F-type ATPases have 2 components, CF(1) - the catalytic core - and CF(0) - the membrane proton channel. CF(1) has five subunits: alpha(3), beta(3), gamma(1), delta(1), epsilon(1). CF(0) has three main subunits: a, b and c.</text>
</comment>
<dbReference type="NCBIfam" id="TIGR01216">
    <property type="entry name" value="ATP_synt_epsi"/>
    <property type="match status" value="1"/>
</dbReference>
<keyword evidence="4 9" id="KW-0813">Transport</keyword>
<dbReference type="Proteomes" id="UP001304671">
    <property type="component" value="Unassembled WGS sequence"/>
</dbReference>
<evidence type="ECO:0000256" key="9">
    <source>
        <dbReference type="RuleBase" id="RU003656"/>
    </source>
</evidence>
<feature type="domain" description="ATP synthase F1 complex delta/epsilon subunit N-terminal" evidence="10">
    <location>
        <begin position="1"/>
        <end position="74"/>
    </location>
</feature>
<keyword evidence="6" id="KW-0472">Membrane</keyword>
<name>A0ABU5QHA3_9BACT</name>
<evidence type="ECO:0000313" key="11">
    <source>
        <dbReference type="EMBL" id="MEA5256436.1"/>
    </source>
</evidence>
<sequence>MNLQIITPDKKVFSGEVEVVTLPGTDGSFQILKDHAPIVSTLGKGTLAADKQEFIIDGGVVEVLNNKILVLAEAVL</sequence>
<reference evidence="11 12" key="1">
    <citation type="submission" date="2023-12" db="EMBL/GenBank/DDBJ databases">
        <title>Novel species of the genus Arcicella isolated from rivers.</title>
        <authorList>
            <person name="Lu H."/>
        </authorList>
    </citation>
    <scope>NUCLEOTIDE SEQUENCE [LARGE SCALE GENOMIC DNA]</scope>
    <source>
        <strain evidence="11 12">LMG 21963</strain>
    </source>
</reference>
<evidence type="ECO:0000256" key="3">
    <source>
        <dbReference type="ARBA" id="ARBA00005712"/>
    </source>
</evidence>
<comment type="function">
    <text evidence="1">Produces ATP from ADP in the presence of a proton gradient across the membrane.</text>
</comment>
<dbReference type="Gene3D" id="2.60.15.10">
    <property type="entry name" value="F0F1 ATP synthase delta/epsilon subunit, N-terminal"/>
    <property type="match status" value="1"/>
</dbReference>
<evidence type="ECO:0000256" key="6">
    <source>
        <dbReference type="ARBA" id="ARBA00023136"/>
    </source>
</evidence>
<keyword evidence="8 9" id="KW-0066">ATP synthesis</keyword>
<dbReference type="InterPro" id="IPR001469">
    <property type="entry name" value="ATP_synth_F1_dsu/esu"/>
</dbReference>
<dbReference type="PANTHER" id="PTHR13822:SF10">
    <property type="entry name" value="ATP SYNTHASE EPSILON CHAIN, CHLOROPLASTIC"/>
    <property type="match status" value="1"/>
</dbReference>
<dbReference type="InterPro" id="IPR036771">
    <property type="entry name" value="ATPsynth_dsu/esu_N"/>
</dbReference>
<proteinExistence type="inferred from homology"/>
<evidence type="ECO:0000256" key="5">
    <source>
        <dbReference type="ARBA" id="ARBA00023065"/>
    </source>
</evidence>
<dbReference type="RefSeq" id="WP_323246228.1">
    <property type="nucleotide sequence ID" value="NZ_JAYFUL010000001.1"/>
</dbReference>
<evidence type="ECO:0000259" key="10">
    <source>
        <dbReference type="Pfam" id="PF02823"/>
    </source>
</evidence>
<dbReference type="EMBL" id="JAYFUL010000001">
    <property type="protein sequence ID" value="MEA5256436.1"/>
    <property type="molecule type" value="Genomic_DNA"/>
</dbReference>
<keyword evidence="7 9" id="KW-0139">CF(1)</keyword>
<dbReference type="CDD" id="cd12152">
    <property type="entry name" value="F1-ATPase_delta"/>
    <property type="match status" value="1"/>
</dbReference>
<protein>
    <submittedName>
        <fullName evidence="11">ATP synthase F1 subunit epsilon</fullName>
    </submittedName>
</protein>
<dbReference type="SUPFAM" id="SSF51344">
    <property type="entry name" value="Epsilon subunit of F1F0-ATP synthase N-terminal domain"/>
    <property type="match status" value="1"/>
</dbReference>
<evidence type="ECO:0000256" key="7">
    <source>
        <dbReference type="ARBA" id="ARBA00023196"/>
    </source>
</evidence>
<dbReference type="Pfam" id="PF02823">
    <property type="entry name" value="ATP-synt_DE_N"/>
    <property type="match status" value="1"/>
</dbReference>
<dbReference type="InterPro" id="IPR020546">
    <property type="entry name" value="ATP_synth_F1_dsu/esu_N"/>
</dbReference>
<evidence type="ECO:0000256" key="1">
    <source>
        <dbReference type="ARBA" id="ARBA00003543"/>
    </source>
</evidence>
<evidence type="ECO:0000256" key="4">
    <source>
        <dbReference type="ARBA" id="ARBA00022448"/>
    </source>
</evidence>
<gene>
    <name evidence="11" type="primary">atpC</name>
    <name evidence="11" type="ORF">VB264_01500</name>
</gene>
<organism evidence="11 12">
    <name type="scientific">Arcicella aquatica</name>
    <dbReference type="NCBI Taxonomy" id="217141"/>
    <lineage>
        <taxon>Bacteria</taxon>
        <taxon>Pseudomonadati</taxon>
        <taxon>Bacteroidota</taxon>
        <taxon>Cytophagia</taxon>
        <taxon>Cytophagales</taxon>
        <taxon>Flectobacillaceae</taxon>
        <taxon>Arcicella</taxon>
    </lineage>
</organism>
<keyword evidence="5 9" id="KW-0406">Ion transport</keyword>
<dbReference type="PANTHER" id="PTHR13822">
    <property type="entry name" value="ATP SYNTHASE DELTA/EPSILON CHAIN"/>
    <property type="match status" value="1"/>
</dbReference>
<evidence type="ECO:0000256" key="8">
    <source>
        <dbReference type="ARBA" id="ARBA00023310"/>
    </source>
</evidence>
<comment type="subcellular location">
    <subcellularLocation>
        <location evidence="2">Endomembrane system</location>
        <topology evidence="2">Peripheral membrane protein</topology>
    </subcellularLocation>
</comment>
<evidence type="ECO:0000256" key="2">
    <source>
        <dbReference type="ARBA" id="ARBA00004184"/>
    </source>
</evidence>
<comment type="caution">
    <text evidence="11">The sequence shown here is derived from an EMBL/GenBank/DDBJ whole genome shotgun (WGS) entry which is preliminary data.</text>
</comment>
<evidence type="ECO:0000313" key="12">
    <source>
        <dbReference type="Proteomes" id="UP001304671"/>
    </source>
</evidence>
<keyword evidence="12" id="KW-1185">Reference proteome</keyword>
<accession>A0ABU5QHA3</accession>
<comment type="similarity">
    <text evidence="3 9">Belongs to the ATPase epsilon chain family.</text>
</comment>